<keyword evidence="1" id="KW-1133">Transmembrane helix</keyword>
<gene>
    <name evidence="2" type="ORF">NA56DRAFT_580857</name>
</gene>
<feature type="transmembrane region" description="Helical" evidence="1">
    <location>
        <begin position="47"/>
        <end position="65"/>
    </location>
</feature>
<dbReference type="STRING" id="1745343.A0A2J6PQF6"/>
<reference evidence="2 3" key="1">
    <citation type="submission" date="2016-05" db="EMBL/GenBank/DDBJ databases">
        <title>A degradative enzymes factory behind the ericoid mycorrhizal symbiosis.</title>
        <authorList>
            <consortium name="DOE Joint Genome Institute"/>
            <person name="Martino E."/>
            <person name="Morin E."/>
            <person name="Grelet G."/>
            <person name="Kuo A."/>
            <person name="Kohler A."/>
            <person name="Daghino S."/>
            <person name="Barry K."/>
            <person name="Choi C."/>
            <person name="Cichocki N."/>
            <person name="Clum A."/>
            <person name="Copeland A."/>
            <person name="Hainaut M."/>
            <person name="Haridas S."/>
            <person name="Labutti K."/>
            <person name="Lindquist E."/>
            <person name="Lipzen A."/>
            <person name="Khouja H.-R."/>
            <person name="Murat C."/>
            <person name="Ohm R."/>
            <person name="Olson A."/>
            <person name="Spatafora J."/>
            <person name="Veneault-Fourrey C."/>
            <person name="Henrissat B."/>
            <person name="Grigoriev I."/>
            <person name="Martin F."/>
            <person name="Perotto S."/>
        </authorList>
    </citation>
    <scope>NUCLEOTIDE SEQUENCE [LARGE SCALE GENOMIC DNA]</scope>
    <source>
        <strain evidence="2 3">UAMH 7357</strain>
    </source>
</reference>
<name>A0A2J6PQF6_9HELO</name>
<keyword evidence="1" id="KW-0472">Membrane</keyword>
<accession>A0A2J6PQF6</accession>
<feature type="non-terminal residue" evidence="2">
    <location>
        <position position="1"/>
    </location>
</feature>
<organism evidence="2 3">
    <name type="scientific">Hyaloscypha hepaticicola</name>
    <dbReference type="NCBI Taxonomy" id="2082293"/>
    <lineage>
        <taxon>Eukaryota</taxon>
        <taxon>Fungi</taxon>
        <taxon>Dikarya</taxon>
        <taxon>Ascomycota</taxon>
        <taxon>Pezizomycotina</taxon>
        <taxon>Leotiomycetes</taxon>
        <taxon>Helotiales</taxon>
        <taxon>Hyaloscyphaceae</taxon>
        <taxon>Hyaloscypha</taxon>
    </lineage>
</organism>
<dbReference type="AlphaFoldDB" id="A0A2J6PQF6"/>
<keyword evidence="3" id="KW-1185">Reference proteome</keyword>
<sequence>SIIKEKFSIKEWANFDLEKDIKENIKDKLDLITLAELNNYTFYTFNYIYTSIIIFILNTLLYWDYRVSESWYILFRFNYILQGKRPRDVSEILSLRILNVSKRGQMCRKGAYSTTDLLTVTCKLYNIPDIQLRVPGQWDGLLVVIGPHPAEQVVLVIGTGSGKSLIFIVSVSVIDTRTMILILPIVILRGNILRHYHLIGIRSLIWSVNIK</sequence>
<dbReference type="EMBL" id="KZ613507">
    <property type="protein sequence ID" value="PMD16277.1"/>
    <property type="molecule type" value="Genomic_DNA"/>
</dbReference>
<evidence type="ECO:0008006" key="4">
    <source>
        <dbReference type="Google" id="ProtNLM"/>
    </source>
</evidence>
<dbReference type="Proteomes" id="UP000235672">
    <property type="component" value="Unassembled WGS sequence"/>
</dbReference>
<proteinExistence type="predicted"/>
<evidence type="ECO:0000313" key="2">
    <source>
        <dbReference type="EMBL" id="PMD16277.1"/>
    </source>
</evidence>
<keyword evidence="1" id="KW-0812">Transmembrane</keyword>
<evidence type="ECO:0000313" key="3">
    <source>
        <dbReference type="Proteomes" id="UP000235672"/>
    </source>
</evidence>
<feature type="transmembrane region" description="Helical" evidence="1">
    <location>
        <begin position="165"/>
        <end position="188"/>
    </location>
</feature>
<protein>
    <recommendedName>
        <fullName evidence="4">DEAD/DEAH box helicase domain-containing protein</fullName>
    </recommendedName>
</protein>
<evidence type="ECO:0000256" key="1">
    <source>
        <dbReference type="SAM" id="Phobius"/>
    </source>
</evidence>
<dbReference type="OrthoDB" id="3546598at2759"/>